<sequence length="73" mass="7468">MELLDAIADNALAIGISLLVGTLAAVLVFGAMFVLTAKLAAGIDFLVLVGLLVAGVVGVVSFAVTFRKIRSNH</sequence>
<protein>
    <recommendedName>
        <fullName evidence="3">Major facilitator superfamily (MFS) profile domain-containing protein</fullName>
    </recommendedName>
</protein>
<feature type="transmembrane region" description="Helical" evidence="1">
    <location>
        <begin position="45"/>
        <end position="66"/>
    </location>
</feature>
<evidence type="ECO:0008006" key="3">
    <source>
        <dbReference type="Google" id="ProtNLM"/>
    </source>
</evidence>
<organism evidence="2">
    <name type="scientific">Edaphobacter paludis</name>
    <dbReference type="NCBI Taxonomy" id="3035702"/>
    <lineage>
        <taxon>Bacteria</taxon>
        <taxon>Pseudomonadati</taxon>
        <taxon>Acidobacteriota</taxon>
        <taxon>Terriglobia</taxon>
        <taxon>Terriglobales</taxon>
        <taxon>Acidobacteriaceae</taxon>
        <taxon>Edaphobacter</taxon>
    </lineage>
</organism>
<accession>A0AAU7D392</accession>
<keyword evidence="1" id="KW-1133">Transmembrane helix</keyword>
<evidence type="ECO:0000313" key="2">
    <source>
        <dbReference type="EMBL" id="XBH12442.1"/>
    </source>
</evidence>
<dbReference type="AlphaFoldDB" id="A0AAU7D392"/>
<keyword evidence="1" id="KW-0472">Membrane</keyword>
<proteinExistence type="predicted"/>
<keyword evidence="1" id="KW-0812">Transmembrane</keyword>
<reference evidence="2" key="1">
    <citation type="submission" date="2023-03" db="EMBL/GenBank/DDBJ databases">
        <title>Edaphobacter sp.</title>
        <authorList>
            <person name="Huber K.J."/>
            <person name="Papendorf J."/>
            <person name="Pilke C."/>
            <person name="Bunk B."/>
            <person name="Sproeer C."/>
            <person name="Pester M."/>
        </authorList>
    </citation>
    <scope>NUCLEOTIDE SEQUENCE</scope>
    <source>
        <strain evidence="2">DSM 109920</strain>
    </source>
</reference>
<dbReference type="RefSeq" id="WP_348269464.1">
    <property type="nucleotide sequence ID" value="NZ_CP121195.1"/>
</dbReference>
<feature type="transmembrane region" description="Helical" evidence="1">
    <location>
        <begin position="12"/>
        <end position="33"/>
    </location>
</feature>
<evidence type="ECO:0000256" key="1">
    <source>
        <dbReference type="SAM" id="Phobius"/>
    </source>
</evidence>
<name>A0AAU7D392_9BACT</name>
<gene>
    <name evidence="2" type="ORF">P8936_12150</name>
</gene>
<dbReference type="EMBL" id="CP121195">
    <property type="protein sequence ID" value="XBH12442.1"/>
    <property type="molecule type" value="Genomic_DNA"/>
</dbReference>